<dbReference type="EC" id="2.1.1.176" evidence="3"/>
<keyword evidence="7 13" id="KW-0808">Transferase</keyword>
<keyword evidence="8 13" id="KW-0949">S-adenosyl-L-methionine</keyword>
<feature type="active site" description="Nucleophile" evidence="13">
    <location>
        <position position="376"/>
    </location>
</feature>
<evidence type="ECO:0000256" key="12">
    <source>
        <dbReference type="ARBA" id="ARBA00047283"/>
    </source>
</evidence>
<dbReference type="Gene3D" id="3.40.50.150">
    <property type="entry name" value="Vaccinia Virus protein VP39"/>
    <property type="match status" value="1"/>
</dbReference>
<evidence type="ECO:0000256" key="3">
    <source>
        <dbReference type="ARBA" id="ARBA00012140"/>
    </source>
</evidence>
<dbReference type="AlphaFoldDB" id="A0A939KES8"/>
<dbReference type="GO" id="GO:0005737">
    <property type="term" value="C:cytoplasm"/>
    <property type="evidence" value="ECO:0007669"/>
    <property type="project" value="UniProtKB-SubCell"/>
</dbReference>
<evidence type="ECO:0000256" key="4">
    <source>
        <dbReference type="ARBA" id="ARBA00022490"/>
    </source>
</evidence>
<comment type="caution">
    <text evidence="15">The sequence shown here is derived from an EMBL/GenBank/DDBJ whole genome shotgun (WGS) entry which is preliminary data.</text>
</comment>
<evidence type="ECO:0000256" key="6">
    <source>
        <dbReference type="ARBA" id="ARBA00022603"/>
    </source>
</evidence>
<name>A0A939KES8_9CLOT</name>
<dbReference type="Proteomes" id="UP000664218">
    <property type="component" value="Unassembled WGS sequence"/>
</dbReference>
<dbReference type="Gene3D" id="1.10.940.10">
    <property type="entry name" value="NusB-like"/>
    <property type="match status" value="1"/>
</dbReference>
<keyword evidence="6 13" id="KW-0489">Methyltransferase</keyword>
<feature type="domain" description="SAM-dependent MTase RsmB/NOP-type" evidence="14">
    <location>
        <begin position="166"/>
        <end position="437"/>
    </location>
</feature>
<evidence type="ECO:0000313" key="16">
    <source>
        <dbReference type="Proteomes" id="UP000664218"/>
    </source>
</evidence>
<keyword evidence="5" id="KW-0698">rRNA processing</keyword>
<dbReference type="GO" id="GO:0006355">
    <property type="term" value="P:regulation of DNA-templated transcription"/>
    <property type="evidence" value="ECO:0007669"/>
    <property type="project" value="InterPro"/>
</dbReference>
<dbReference type="Pfam" id="PF01189">
    <property type="entry name" value="Methyltr_RsmB-F"/>
    <property type="match status" value="1"/>
</dbReference>
<dbReference type="Pfam" id="PF22458">
    <property type="entry name" value="RsmF-B_ferredox"/>
    <property type="match status" value="1"/>
</dbReference>
<keyword evidence="4" id="KW-0963">Cytoplasm</keyword>
<evidence type="ECO:0000256" key="8">
    <source>
        <dbReference type="ARBA" id="ARBA00022691"/>
    </source>
</evidence>
<evidence type="ECO:0000256" key="1">
    <source>
        <dbReference type="ARBA" id="ARBA00002724"/>
    </source>
</evidence>
<dbReference type="SUPFAM" id="SSF53335">
    <property type="entry name" value="S-adenosyl-L-methionine-dependent methyltransferases"/>
    <property type="match status" value="1"/>
</dbReference>
<dbReference type="EMBL" id="JAFNJU010000001">
    <property type="protein sequence ID" value="MBO1263727.1"/>
    <property type="molecule type" value="Genomic_DNA"/>
</dbReference>
<feature type="binding site" evidence="13">
    <location>
        <begin position="255"/>
        <end position="261"/>
    </location>
    <ligand>
        <name>S-adenosyl-L-methionine</name>
        <dbReference type="ChEBI" id="CHEBI:59789"/>
    </ligand>
</feature>
<dbReference type="PROSITE" id="PS51686">
    <property type="entry name" value="SAM_MT_RSMB_NOP"/>
    <property type="match status" value="1"/>
</dbReference>
<dbReference type="InterPro" id="IPR029063">
    <property type="entry name" value="SAM-dependent_MTases_sf"/>
</dbReference>
<evidence type="ECO:0000256" key="13">
    <source>
        <dbReference type="PROSITE-ProRule" id="PRU01023"/>
    </source>
</evidence>
<keyword evidence="16" id="KW-1185">Reference proteome</keyword>
<evidence type="ECO:0000259" key="14">
    <source>
        <dbReference type="PROSITE" id="PS51686"/>
    </source>
</evidence>
<proteinExistence type="inferred from homology"/>
<gene>
    <name evidence="15" type="primary">rsmB</name>
    <name evidence="15" type="ORF">J3A84_01550</name>
</gene>
<dbReference type="PRINTS" id="PR02008">
    <property type="entry name" value="RCMTFAMILY"/>
</dbReference>
<accession>A0A939KES8</accession>
<comment type="similarity">
    <text evidence="13">Belongs to the class I-like SAM-binding methyltransferase superfamily. RsmB/NOP family.</text>
</comment>
<dbReference type="PANTHER" id="PTHR22807:SF53">
    <property type="entry name" value="RIBOSOMAL RNA SMALL SUBUNIT METHYLTRANSFERASE B-RELATED"/>
    <property type="match status" value="1"/>
</dbReference>
<sequence>MTNAREVSVDVLGKVLNQGAYSNIALDHAFSSADIKEEDKGLVTEIIYGTLKYLLAIDRIIEKHSSIALKKIEDDVLNILRISVYQMKYLDRIPTYAVLNEAVELTKKKSRGASGFVNGVLRGYVRSQNEKMVFASTLEKDSFNFSFPVWMIELFKEQYGKAYKKILAGLNERPVITYRVNTLKMTREEALKRLLDLGYDARKTLISPYGIEVKGGKSVAGNPLFQQGVLTVQDESSMLVAPLLVEESRNYMDLCSAPGGKTTHIAELSDDQAEIHAFDIYEAKVKLIEENMERLGLHSIIAEVNDGLNDLPAYHESANVLLDAPCSGLGIIRKKPEIKYTKNQKELAELVKIQRRLLETAAAYVPSGGILLYSTCTLNKKENEENIRWFLDNHPEFTPLPVELGEQDHFQYTEEGFLTILPGKTMDGFFISRVRKK</sequence>
<dbReference type="InterPro" id="IPR006027">
    <property type="entry name" value="NusB_RsmB_TIM44"/>
</dbReference>
<feature type="binding site" evidence="13">
    <location>
        <position position="323"/>
    </location>
    <ligand>
        <name>S-adenosyl-L-methionine</name>
        <dbReference type="ChEBI" id="CHEBI:59789"/>
    </ligand>
</feature>
<feature type="binding site" evidence="13">
    <location>
        <position position="279"/>
    </location>
    <ligand>
        <name>S-adenosyl-L-methionine</name>
        <dbReference type="ChEBI" id="CHEBI:59789"/>
    </ligand>
</feature>
<dbReference type="InterPro" id="IPR001678">
    <property type="entry name" value="MeTrfase_RsmB-F_NOP2_dom"/>
</dbReference>
<comment type="function">
    <text evidence="1">Specifically methylates the cytosine at position 967 (m5C967) of 16S rRNA.</text>
</comment>
<comment type="catalytic activity">
    <reaction evidence="12">
        <text>cytidine(967) in 16S rRNA + S-adenosyl-L-methionine = 5-methylcytidine(967) in 16S rRNA + S-adenosyl-L-homocysteine + H(+)</text>
        <dbReference type="Rhea" id="RHEA:42748"/>
        <dbReference type="Rhea" id="RHEA-COMP:10219"/>
        <dbReference type="Rhea" id="RHEA-COMP:10220"/>
        <dbReference type="ChEBI" id="CHEBI:15378"/>
        <dbReference type="ChEBI" id="CHEBI:57856"/>
        <dbReference type="ChEBI" id="CHEBI:59789"/>
        <dbReference type="ChEBI" id="CHEBI:74483"/>
        <dbReference type="ChEBI" id="CHEBI:82748"/>
        <dbReference type="EC" id="2.1.1.176"/>
    </reaction>
</comment>
<protein>
    <recommendedName>
        <fullName evidence="3">16S rRNA (cytosine(967)-C(5))-methyltransferase</fullName>
        <ecNumber evidence="3">2.1.1.176</ecNumber>
    </recommendedName>
    <alternativeName>
        <fullName evidence="10">16S rRNA m5C967 methyltransferase</fullName>
    </alternativeName>
    <alternativeName>
        <fullName evidence="11">rRNA (cytosine-C(5)-)-methyltransferase RsmB</fullName>
    </alternativeName>
</protein>
<evidence type="ECO:0000256" key="5">
    <source>
        <dbReference type="ARBA" id="ARBA00022552"/>
    </source>
</evidence>
<evidence type="ECO:0000256" key="2">
    <source>
        <dbReference type="ARBA" id="ARBA00004496"/>
    </source>
</evidence>
<evidence type="ECO:0000256" key="9">
    <source>
        <dbReference type="ARBA" id="ARBA00022884"/>
    </source>
</evidence>
<dbReference type="InterPro" id="IPR004573">
    <property type="entry name" value="rRNA_ssu_MeTfrase_B"/>
</dbReference>
<dbReference type="GO" id="GO:0008649">
    <property type="term" value="F:rRNA methyltransferase activity"/>
    <property type="evidence" value="ECO:0007669"/>
    <property type="project" value="InterPro"/>
</dbReference>
<dbReference type="InterPro" id="IPR035926">
    <property type="entry name" value="NusB-like_sf"/>
</dbReference>
<evidence type="ECO:0000256" key="7">
    <source>
        <dbReference type="ARBA" id="ARBA00022679"/>
    </source>
</evidence>
<dbReference type="GO" id="GO:0003723">
    <property type="term" value="F:RNA binding"/>
    <property type="evidence" value="ECO:0007669"/>
    <property type="project" value="UniProtKB-UniRule"/>
</dbReference>
<dbReference type="SUPFAM" id="SSF48013">
    <property type="entry name" value="NusB-like"/>
    <property type="match status" value="1"/>
</dbReference>
<evidence type="ECO:0000256" key="11">
    <source>
        <dbReference type="ARBA" id="ARBA00031088"/>
    </source>
</evidence>
<dbReference type="InterPro" id="IPR049560">
    <property type="entry name" value="MeTrfase_RsmB-F_NOP2_cat"/>
</dbReference>
<organism evidence="15 16">
    <name type="scientific">Proteiniclasticum aestuarii</name>
    <dbReference type="NCBI Taxonomy" id="2817862"/>
    <lineage>
        <taxon>Bacteria</taxon>
        <taxon>Bacillati</taxon>
        <taxon>Bacillota</taxon>
        <taxon>Clostridia</taxon>
        <taxon>Eubacteriales</taxon>
        <taxon>Clostridiaceae</taxon>
        <taxon>Proteiniclasticum</taxon>
    </lineage>
</organism>
<comment type="subcellular location">
    <subcellularLocation>
        <location evidence="2">Cytoplasm</location>
    </subcellularLocation>
</comment>
<reference evidence="15" key="1">
    <citation type="submission" date="2021-03" db="EMBL/GenBank/DDBJ databases">
        <title>Proteiniclasticum marinus sp. nov., isolated from tidal flat sediment.</title>
        <authorList>
            <person name="Namirimu T."/>
            <person name="Yang J.-A."/>
            <person name="Yang S.-H."/>
            <person name="Kim Y.-J."/>
            <person name="Kwon K.K."/>
        </authorList>
    </citation>
    <scope>NUCLEOTIDE SEQUENCE</scope>
    <source>
        <strain evidence="15">SCR006</strain>
    </source>
</reference>
<dbReference type="NCBIfam" id="TIGR00563">
    <property type="entry name" value="rsmB"/>
    <property type="match status" value="1"/>
</dbReference>
<feature type="binding site" evidence="13">
    <location>
        <position position="306"/>
    </location>
    <ligand>
        <name>S-adenosyl-L-methionine</name>
        <dbReference type="ChEBI" id="CHEBI:59789"/>
    </ligand>
</feature>
<keyword evidence="9 13" id="KW-0694">RNA-binding</keyword>
<evidence type="ECO:0000313" key="15">
    <source>
        <dbReference type="EMBL" id="MBO1263727.1"/>
    </source>
</evidence>
<dbReference type="InterPro" id="IPR023267">
    <property type="entry name" value="RCMT"/>
</dbReference>
<dbReference type="Gene3D" id="3.30.70.1170">
    <property type="entry name" value="Sun protein, domain 3"/>
    <property type="match status" value="1"/>
</dbReference>
<dbReference type="NCBIfam" id="NF011494">
    <property type="entry name" value="PRK14902.1"/>
    <property type="match status" value="1"/>
</dbReference>
<dbReference type="Pfam" id="PF01029">
    <property type="entry name" value="NusB"/>
    <property type="match status" value="1"/>
</dbReference>
<dbReference type="PANTHER" id="PTHR22807">
    <property type="entry name" value="NOP2 YEAST -RELATED NOL1/NOP2/FMU SUN DOMAIN-CONTAINING"/>
    <property type="match status" value="1"/>
</dbReference>
<dbReference type="FunFam" id="3.40.50.150:FF:000022">
    <property type="entry name" value="Ribosomal RNA small subunit methyltransferase B"/>
    <property type="match status" value="1"/>
</dbReference>
<evidence type="ECO:0000256" key="10">
    <source>
        <dbReference type="ARBA" id="ARBA00030399"/>
    </source>
</evidence>
<dbReference type="InterPro" id="IPR054728">
    <property type="entry name" value="RsmB-like_ferredoxin"/>
</dbReference>